<keyword evidence="1" id="KW-0175">Coiled coil</keyword>
<accession>A0AA96GFT2</accession>
<dbReference type="EMBL" id="CP116968">
    <property type="protein sequence ID" value="WNM60257.1"/>
    <property type="molecule type" value="Genomic_DNA"/>
</dbReference>
<dbReference type="RefSeq" id="WP_312740756.1">
    <property type="nucleotide sequence ID" value="NZ_CP116968.1"/>
</dbReference>
<evidence type="ECO:0000313" key="2">
    <source>
        <dbReference type="EMBL" id="WNM60257.1"/>
    </source>
</evidence>
<proteinExistence type="predicted"/>
<keyword evidence="3" id="KW-1185">Reference proteome</keyword>
<gene>
    <name evidence="2" type="ORF">PQG83_10825</name>
</gene>
<feature type="coiled-coil region" evidence="1">
    <location>
        <begin position="58"/>
        <end position="85"/>
    </location>
</feature>
<evidence type="ECO:0000313" key="3">
    <source>
        <dbReference type="Proteomes" id="UP001302494"/>
    </source>
</evidence>
<organism evidence="2 3">
    <name type="scientific">Candidatus Nitrospira neomarina</name>
    <dbReference type="NCBI Taxonomy" id="3020899"/>
    <lineage>
        <taxon>Bacteria</taxon>
        <taxon>Pseudomonadati</taxon>
        <taxon>Nitrospirota</taxon>
        <taxon>Nitrospiria</taxon>
        <taxon>Nitrospirales</taxon>
        <taxon>Nitrospiraceae</taxon>
        <taxon>Nitrospira</taxon>
    </lineage>
</organism>
<dbReference type="AlphaFoldDB" id="A0AA96GFT2"/>
<protein>
    <submittedName>
        <fullName evidence="2">Uncharacterized protein</fullName>
    </submittedName>
</protein>
<reference evidence="2 3" key="1">
    <citation type="submission" date="2023-01" db="EMBL/GenBank/DDBJ databases">
        <title>Cultivation and genomic characterization of new, ubiquitous marine nitrite-oxidizing bacteria from the Nitrospirales.</title>
        <authorList>
            <person name="Mueller A.J."/>
            <person name="Daebeler A."/>
            <person name="Herbold C.W."/>
            <person name="Kirkegaard R.H."/>
            <person name="Daims H."/>
        </authorList>
    </citation>
    <scope>NUCLEOTIDE SEQUENCE [LARGE SCALE GENOMIC DNA]</scope>
    <source>
        <strain evidence="2 3">DK</strain>
    </source>
</reference>
<name>A0AA96GFT2_9BACT</name>
<dbReference type="KEGG" id="nneo:PQG83_10825"/>
<evidence type="ECO:0000256" key="1">
    <source>
        <dbReference type="SAM" id="Coils"/>
    </source>
</evidence>
<dbReference type="Proteomes" id="UP001302494">
    <property type="component" value="Chromosome"/>
</dbReference>
<sequence>MKVFAYVLMGVLGGAGLVFFFTGPSSQNFLSSPMTYAMPAPETEDVKPWTGNDLLEMAQLYDQQADELQSEAVRIEQRAASLMLKPHMDPKGFHRTMLMHVASARWKSARELRDLAVMHRQEGQRLLAFKSPEGP</sequence>